<dbReference type="CDD" id="cd00130">
    <property type="entry name" value="PAS"/>
    <property type="match status" value="1"/>
</dbReference>
<keyword evidence="5" id="KW-0547">Nucleotide-binding</keyword>
<dbReference type="Gene3D" id="3.30.565.10">
    <property type="entry name" value="Histidine kinase-like ATPase, C-terminal domain"/>
    <property type="match status" value="1"/>
</dbReference>
<dbReference type="SMART" id="SM00387">
    <property type="entry name" value="HATPase_c"/>
    <property type="match status" value="1"/>
</dbReference>
<dbReference type="PRINTS" id="PR00344">
    <property type="entry name" value="BCTRLSENSOR"/>
</dbReference>
<feature type="transmembrane region" description="Helical" evidence="9">
    <location>
        <begin position="34"/>
        <end position="56"/>
    </location>
</feature>
<sequence>MKNFFNQLQRSVLWAALPGNFIALVMIWQADFSIYLQALVSVLLILVVLVNLYYLFDKLNEQFLSLANLVEALNVGDYTLRAKGAAESSALGDLVQQINRLADNLSTTRFEYKESQLLLAKLIKQIGVIIFACDENQKITLANPAAERFFEKSESKLINHTLADLNLVDLIDAPNNQLVMVANKQASSRLHLYRDNFREAGKQHNLFILSDLETVLSHQEQKAWKDLVRVLSHEINNSLSPIISLTDTLNKISSSLPIDGEDKEDIQGGLTIIGERATRLKSFIQGYRQLATLPEPQKKQHDLVKIISSSTELLGYSCNLQLADNCIVEVDAAQLEQCLINLLKNAHEAAPQQTIDVSLKQDKQQVVIEIRDLGAGISNPDNLFVPLYTTKKQGTGTGLALCRQIVSAHNGVISLSNHPERGCVAKVVLPVN</sequence>
<dbReference type="Pfam" id="PF02518">
    <property type="entry name" value="HATPase_c"/>
    <property type="match status" value="1"/>
</dbReference>
<dbReference type="RefSeq" id="WP_336435364.1">
    <property type="nucleotide sequence ID" value="NZ_JBAWKS010000001.1"/>
</dbReference>
<evidence type="ECO:0000256" key="5">
    <source>
        <dbReference type="ARBA" id="ARBA00022741"/>
    </source>
</evidence>
<evidence type="ECO:0000256" key="2">
    <source>
        <dbReference type="ARBA" id="ARBA00012438"/>
    </source>
</evidence>
<keyword evidence="7 11" id="KW-0067">ATP-binding</keyword>
<dbReference type="InterPro" id="IPR005467">
    <property type="entry name" value="His_kinase_dom"/>
</dbReference>
<dbReference type="EC" id="2.7.13.3" evidence="2"/>
<keyword evidence="8" id="KW-0902">Two-component regulatory system</keyword>
<evidence type="ECO:0000256" key="7">
    <source>
        <dbReference type="ARBA" id="ARBA00022840"/>
    </source>
</evidence>
<dbReference type="InterPro" id="IPR036890">
    <property type="entry name" value="HATPase_C_sf"/>
</dbReference>
<evidence type="ECO:0000313" key="12">
    <source>
        <dbReference type="Proteomes" id="UP001382455"/>
    </source>
</evidence>
<evidence type="ECO:0000256" key="6">
    <source>
        <dbReference type="ARBA" id="ARBA00022777"/>
    </source>
</evidence>
<dbReference type="PANTHER" id="PTHR43065:SF51">
    <property type="entry name" value="HISTIDINE KINASE"/>
    <property type="match status" value="1"/>
</dbReference>
<dbReference type="GO" id="GO:0005524">
    <property type="term" value="F:ATP binding"/>
    <property type="evidence" value="ECO:0007669"/>
    <property type="project" value="UniProtKB-KW"/>
</dbReference>
<keyword evidence="9" id="KW-0812">Transmembrane</keyword>
<evidence type="ECO:0000256" key="8">
    <source>
        <dbReference type="ARBA" id="ARBA00023012"/>
    </source>
</evidence>
<dbReference type="SUPFAM" id="SSF55874">
    <property type="entry name" value="ATPase domain of HSP90 chaperone/DNA topoisomerase II/histidine kinase"/>
    <property type="match status" value="1"/>
</dbReference>
<proteinExistence type="predicted"/>
<organism evidence="11 12">
    <name type="scientific">Pseudoalteromonas spongiae</name>
    <dbReference type="NCBI Taxonomy" id="298657"/>
    <lineage>
        <taxon>Bacteria</taxon>
        <taxon>Pseudomonadati</taxon>
        <taxon>Pseudomonadota</taxon>
        <taxon>Gammaproteobacteria</taxon>
        <taxon>Alteromonadales</taxon>
        <taxon>Pseudoalteromonadaceae</taxon>
        <taxon>Pseudoalteromonas</taxon>
    </lineage>
</organism>
<evidence type="ECO:0000313" key="11">
    <source>
        <dbReference type="EMBL" id="MEI4550020.1"/>
    </source>
</evidence>
<comment type="catalytic activity">
    <reaction evidence="1">
        <text>ATP + protein L-histidine = ADP + protein N-phospho-L-histidine.</text>
        <dbReference type="EC" id="2.7.13.3"/>
    </reaction>
</comment>
<dbReference type="Proteomes" id="UP001382455">
    <property type="component" value="Unassembled WGS sequence"/>
</dbReference>
<keyword evidence="3" id="KW-0597">Phosphoprotein</keyword>
<dbReference type="SMART" id="SM00091">
    <property type="entry name" value="PAS"/>
    <property type="match status" value="1"/>
</dbReference>
<dbReference type="InterPro" id="IPR004358">
    <property type="entry name" value="Sig_transdc_His_kin-like_C"/>
</dbReference>
<dbReference type="Gene3D" id="1.10.287.130">
    <property type="match status" value="1"/>
</dbReference>
<dbReference type="InterPro" id="IPR013767">
    <property type="entry name" value="PAS_fold"/>
</dbReference>
<comment type="caution">
    <text evidence="11">The sequence shown here is derived from an EMBL/GenBank/DDBJ whole genome shotgun (WGS) entry which is preliminary data.</text>
</comment>
<accession>A0ABU8ESS4</accession>
<dbReference type="EMBL" id="JBAWKS010000001">
    <property type="protein sequence ID" value="MEI4550020.1"/>
    <property type="molecule type" value="Genomic_DNA"/>
</dbReference>
<keyword evidence="12" id="KW-1185">Reference proteome</keyword>
<evidence type="ECO:0000256" key="3">
    <source>
        <dbReference type="ARBA" id="ARBA00022553"/>
    </source>
</evidence>
<reference evidence="11 12" key="1">
    <citation type="submission" date="2023-12" db="EMBL/GenBank/DDBJ databases">
        <title>Friends and Foes: Symbiotic and Algicidal bacterial influence on Karenia brevis blooms.</title>
        <authorList>
            <person name="Fei C."/>
            <person name="Mohamed A.R."/>
            <person name="Booker A."/>
            <person name="Arshad M."/>
            <person name="Klass S."/>
            <person name="Ahn S."/>
            <person name="Gilbert P.M."/>
            <person name="Heil C.A."/>
            <person name="Martinez J.M."/>
            <person name="Amin S.A."/>
        </authorList>
    </citation>
    <scope>NUCLEOTIDE SEQUENCE [LARGE SCALE GENOMIC DNA]</scope>
    <source>
        <strain evidence="11 12">CE15</strain>
    </source>
</reference>
<gene>
    <name evidence="11" type="ORF">WAE96_10130</name>
</gene>
<dbReference type="SUPFAM" id="SSF47384">
    <property type="entry name" value="Homodimeric domain of signal transducing histidine kinase"/>
    <property type="match status" value="1"/>
</dbReference>
<dbReference type="Gene3D" id="3.30.450.20">
    <property type="entry name" value="PAS domain"/>
    <property type="match status" value="1"/>
</dbReference>
<dbReference type="InterPro" id="IPR000014">
    <property type="entry name" value="PAS"/>
</dbReference>
<feature type="transmembrane region" description="Helical" evidence="9">
    <location>
        <begin position="12"/>
        <end position="28"/>
    </location>
</feature>
<evidence type="ECO:0000256" key="4">
    <source>
        <dbReference type="ARBA" id="ARBA00022679"/>
    </source>
</evidence>
<keyword evidence="9" id="KW-1133">Transmembrane helix</keyword>
<evidence type="ECO:0000259" key="10">
    <source>
        <dbReference type="PROSITE" id="PS50109"/>
    </source>
</evidence>
<feature type="domain" description="Histidine kinase" evidence="10">
    <location>
        <begin position="230"/>
        <end position="432"/>
    </location>
</feature>
<keyword evidence="6" id="KW-0418">Kinase</keyword>
<dbReference type="InterPro" id="IPR036097">
    <property type="entry name" value="HisK_dim/P_sf"/>
</dbReference>
<dbReference type="PANTHER" id="PTHR43065">
    <property type="entry name" value="SENSOR HISTIDINE KINASE"/>
    <property type="match status" value="1"/>
</dbReference>
<dbReference type="Pfam" id="PF00989">
    <property type="entry name" value="PAS"/>
    <property type="match status" value="1"/>
</dbReference>
<evidence type="ECO:0000256" key="1">
    <source>
        <dbReference type="ARBA" id="ARBA00000085"/>
    </source>
</evidence>
<evidence type="ECO:0000256" key="9">
    <source>
        <dbReference type="SAM" id="Phobius"/>
    </source>
</evidence>
<keyword evidence="4" id="KW-0808">Transferase</keyword>
<dbReference type="InterPro" id="IPR035965">
    <property type="entry name" value="PAS-like_dom_sf"/>
</dbReference>
<protein>
    <recommendedName>
        <fullName evidence="2">histidine kinase</fullName>
        <ecNumber evidence="2">2.7.13.3</ecNumber>
    </recommendedName>
</protein>
<dbReference type="SUPFAM" id="SSF55785">
    <property type="entry name" value="PYP-like sensor domain (PAS domain)"/>
    <property type="match status" value="1"/>
</dbReference>
<dbReference type="InterPro" id="IPR003594">
    <property type="entry name" value="HATPase_dom"/>
</dbReference>
<dbReference type="PROSITE" id="PS50109">
    <property type="entry name" value="HIS_KIN"/>
    <property type="match status" value="1"/>
</dbReference>
<name>A0ABU8ESS4_9GAMM</name>
<keyword evidence="9" id="KW-0472">Membrane</keyword>